<accession>A0ACB9FQA0</accession>
<dbReference type="EMBL" id="CM042047">
    <property type="protein sequence ID" value="KAI3773011.1"/>
    <property type="molecule type" value="Genomic_DNA"/>
</dbReference>
<protein>
    <submittedName>
        <fullName evidence="1">Uncharacterized protein</fullName>
    </submittedName>
</protein>
<proteinExistence type="predicted"/>
<keyword evidence="2" id="KW-1185">Reference proteome</keyword>
<reference evidence="2" key="1">
    <citation type="journal article" date="2022" name="Mol. Ecol. Resour.">
        <title>The genomes of chicory, endive, great burdock and yacon provide insights into Asteraceae palaeo-polyploidization history and plant inulin production.</title>
        <authorList>
            <person name="Fan W."/>
            <person name="Wang S."/>
            <person name="Wang H."/>
            <person name="Wang A."/>
            <person name="Jiang F."/>
            <person name="Liu H."/>
            <person name="Zhao H."/>
            <person name="Xu D."/>
            <person name="Zhang Y."/>
        </authorList>
    </citation>
    <scope>NUCLEOTIDE SEQUENCE [LARGE SCALE GENOMIC DNA]</scope>
    <source>
        <strain evidence="2">cv. Niubang</strain>
    </source>
</reference>
<evidence type="ECO:0000313" key="2">
    <source>
        <dbReference type="Proteomes" id="UP001055879"/>
    </source>
</evidence>
<sequence length="343" mass="39933">MEKMVSSWCNTVKSVPQDYVFPEDTRPGDQIVPILKNCPMIDLEKTVSGDRNDVIRQVLQASQDFGFFQVINHGVCEDLIKDTIGMVKEFFNMPNEDKASIYSLDPHKSCRLYTSGFRYDKESIHQWRDVLIHFCHPLDELVDTWPNNPSKYRGVVGKFSFEVRNLSLRILEMIREGLELKPGYFRDELTCVQLMALNHYPPCPDPSVTLGLSKHSDRNIITILYQDNMCGFQVLKDGQWVGVEPFANAFVVNIGQQLKVINHGIDDDLVSDTMRVVKEFFDMSNEDKAGVYSEDPSKKCRLYTSTYDYENEEIHLWRDNLRHHCHPIDDFIHLWPEKLARYR</sequence>
<organism evidence="1 2">
    <name type="scientific">Arctium lappa</name>
    <name type="common">Greater burdock</name>
    <name type="synonym">Lappa major</name>
    <dbReference type="NCBI Taxonomy" id="4217"/>
    <lineage>
        <taxon>Eukaryota</taxon>
        <taxon>Viridiplantae</taxon>
        <taxon>Streptophyta</taxon>
        <taxon>Embryophyta</taxon>
        <taxon>Tracheophyta</taxon>
        <taxon>Spermatophyta</taxon>
        <taxon>Magnoliopsida</taxon>
        <taxon>eudicotyledons</taxon>
        <taxon>Gunneridae</taxon>
        <taxon>Pentapetalae</taxon>
        <taxon>asterids</taxon>
        <taxon>campanulids</taxon>
        <taxon>Asterales</taxon>
        <taxon>Asteraceae</taxon>
        <taxon>Carduoideae</taxon>
        <taxon>Cardueae</taxon>
        <taxon>Arctiinae</taxon>
        <taxon>Arctium</taxon>
    </lineage>
</organism>
<evidence type="ECO:0000313" key="1">
    <source>
        <dbReference type="EMBL" id="KAI3773011.1"/>
    </source>
</evidence>
<name>A0ACB9FQA0_ARCLA</name>
<gene>
    <name evidence="1" type="ORF">L6452_04208</name>
</gene>
<dbReference type="Proteomes" id="UP001055879">
    <property type="component" value="Linkage Group LG01"/>
</dbReference>
<comment type="caution">
    <text evidence="1">The sequence shown here is derived from an EMBL/GenBank/DDBJ whole genome shotgun (WGS) entry which is preliminary data.</text>
</comment>
<reference evidence="1 2" key="2">
    <citation type="journal article" date="2022" name="Mol. Ecol. Resour.">
        <title>The genomes of chicory, endive, great burdock and yacon provide insights into Asteraceae paleo-polyploidization history and plant inulin production.</title>
        <authorList>
            <person name="Fan W."/>
            <person name="Wang S."/>
            <person name="Wang H."/>
            <person name="Wang A."/>
            <person name="Jiang F."/>
            <person name="Liu H."/>
            <person name="Zhao H."/>
            <person name="Xu D."/>
            <person name="Zhang Y."/>
        </authorList>
    </citation>
    <scope>NUCLEOTIDE SEQUENCE [LARGE SCALE GENOMIC DNA]</scope>
    <source>
        <strain evidence="2">cv. Niubang</strain>
    </source>
</reference>